<dbReference type="AlphaFoldDB" id="A0A814JWV5"/>
<dbReference type="EMBL" id="CAJNOC010005139">
    <property type="protein sequence ID" value="CAF1043593.1"/>
    <property type="molecule type" value="Genomic_DNA"/>
</dbReference>
<keyword evidence="2" id="KW-1185">Reference proteome</keyword>
<evidence type="ECO:0000313" key="1">
    <source>
        <dbReference type="EMBL" id="CAF1043593.1"/>
    </source>
</evidence>
<evidence type="ECO:0000313" key="2">
    <source>
        <dbReference type="Proteomes" id="UP000663879"/>
    </source>
</evidence>
<dbReference type="PANTHER" id="PTHR34305">
    <property type="entry name" value="EXPRESSED PROTEIN"/>
    <property type="match status" value="1"/>
</dbReference>
<dbReference type="Pfam" id="PF18758">
    <property type="entry name" value="KDZ"/>
    <property type="match status" value="1"/>
</dbReference>
<dbReference type="OrthoDB" id="10071442at2759"/>
<dbReference type="InterPro" id="IPR040521">
    <property type="entry name" value="KDZ"/>
</dbReference>
<gene>
    <name evidence="1" type="ORF">OXX778_LOCUS18472</name>
</gene>
<sequence>MLEETFEYYDNLCEAYELKSCFIGSVFGKAAGQLLRLCGILHVLENTLNTAKQIENVDDTSKFITYFKTKSINTLITSETVKRAIELNRYYLDQKLMLAGFASGDLLNNLMEININSAGGNCDLERVILLQSGSVIFAGDVSRKNENLRKDKFIEISKKLESEKLGFSKFAFKEGSRKRANCFAKINFDELDEEAKIDFINSLLKYNVPIDKYKACYLPIVILNESGQDLKTSSQHDDLIDKENDNINSDSKQKRPLSTILDDKSPNIRFVNKRCTKFFSVYEIDRFGYDSNYFFYELDTVKFIKLSNQTVFNIDLINDLSEHIFRNHSYFFRKYQCLVDIDLKCFDSKLTEEQLELYLTRFSESIYRKWINYHDQNCKNAVCKKTIVLDGNLKCNRLRCIAGEDLQNSENLYGCPKSPKIGSYYCEDHFKNSIIDVNLPPDDFVMIISHEKDKKNNTLFKVKFDSTPKIRWLNEQTVVKWINEYDLYFKKYNQRKYDVSKCLIDKDIILNKKRTAGISIGATPCGIILNYKEMIRSESTTLATKFLYETVNLVNKSFKYCIYDNACHLDEHCQINLKINKEEYKCLKETHFVIDNFHINNHKRPVCKTKYNSKNFEDLDSLNTQICEELFSRISKFKHNSKHQTKNHFNFFYLVLFDNMNTKTSRES</sequence>
<protein>
    <submittedName>
        <fullName evidence="1">Uncharacterized protein</fullName>
    </submittedName>
</protein>
<comment type="caution">
    <text evidence="1">The sequence shown here is derived from an EMBL/GenBank/DDBJ whole genome shotgun (WGS) entry which is preliminary data.</text>
</comment>
<reference evidence="1" key="1">
    <citation type="submission" date="2021-02" db="EMBL/GenBank/DDBJ databases">
        <authorList>
            <person name="Nowell W R."/>
        </authorList>
    </citation>
    <scope>NUCLEOTIDE SEQUENCE</scope>
    <source>
        <strain evidence="1">Ploen Becks lab</strain>
    </source>
</reference>
<organism evidence="1 2">
    <name type="scientific">Brachionus calyciflorus</name>
    <dbReference type="NCBI Taxonomy" id="104777"/>
    <lineage>
        <taxon>Eukaryota</taxon>
        <taxon>Metazoa</taxon>
        <taxon>Spiralia</taxon>
        <taxon>Gnathifera</taxon>
        <taxon>Rotifera</taxon>
        <taxon>Eurotatoria</taxon>
        <taxon>Monogononta</taxon>
        <taxon>Pseudotrocha</taxon>
        <taxon>Ploima</taxon>
        <taxon>Brachionidae</taxon>
        <taxon>Brachionus</taxon>
    </lineage>
</organism>
<dbReference type="Proteomes" id="UP000663879">
    <property type="component" value="Unassembled WGS sequence"/>
</dbReference>
<dbReference type="PANTHER" id="PTHR34305:SF1">
    <property type="entry name" value="SWIM-TYPE DOMAIN-CONTAINING PROTEIN"/>
    <property type="match status" value="1"/>
</dbReference>
<feature type="non-terminal residue" evidence="1">
    <location>
        <position position="668"/>
    </location>
</feature>
<name>A0A814JWV5_9BILA</name>
<proteinExistence type="predicted"/>
<accession>A0A814JWV5</accession>